<dbReference type="Gene3D" id="2.30.29.210">
    <property type="entry name" value="FACT complex subunit Spt16p/Cdc68p"/>
    <property type="match status" value="1"/>
</dbReference>
<comment type="caution">
    <text evidence="3">The sequence shown here is derived from an EMBL/GenBank/DDBJ whole genome shotgun (WGS) entry which is preliminary data.</text>
</comment>
<dbReference type="Proteomes" id="UP000324800">
    <property type="component" value="Unassembled WGS sequence"/>
</dbReference>
<sequence length="116" mass="12626">EEVKEKQKGSEKEGKKSGEKDQKGKERTSAQPQRQRPPPPATTVTLPIPIAYKSMKDVPNEIKLDGQSAIARGAGGAQIQEIKKPSISIYVDDNNNVIFLPIGGQAVPFHCSFIKS</sequence>
<evidence type="ECO:0000259" key="2">
    <source>
        <dbReference type="Pfam" id="PF08644"/>
    </source>
</evidence>
<feature type="non-terminal residue" evidence="3">
    <location>
        <position position="1"/>
    </location>
</feature>
<evidence type="ECO:0000313" key="4">
    <source>
        <dbReference type="Proteomes" id="UP000324800"/>
    </source>
</evidence>
<proteinExistence type="predicted"/>
<feature type="non-terminal residue" evidence="3">
    <location>
        <position position="116"/>
    </location>
</feature>
<feature type="compositionally biased region" description="Basic and acidic residues" evidence="1">
    <location>
        <begin position="1"/>
        <end position="28"/>
    </location>
</feature>
<evidence type="ECO:0000256" key="1">
    <source>
        <dbReference type="SAM" id="MobiDB-lite"/>
    </source>
</evidence>
<reference evidence="3 4" key="1">
    <citation type="submission" date="2019-03" db="EMBL/GenBank/DDBJ databases">
        <title>Single cell metagenomics reveals metabolic interactions within the superorganism composed of flagellate Streblomastix strix and complex community of Bacteroidetes bacteria on its surface.</title>
        <authorList>
            <person name="Treitli S.C."/>
            <person name="Kolisko M."/>
            <person name="Husnik F."/>
            <person name="Keeling P."/>
            <person name="Hampl V."/>
        </authorList>
    </citation>
    <scope>NUCLEOTIDE SEQUENCE [LARGE SCALE GENOMIC DNA]</scope>
    <source>
        <strain evidence="3">ST1C</strain>
    </source>
</reference>
<organism evidence="3 4">
    <name type="scientific">Streblomastix strix</name>
    <dbReference type="NCBI Taxonomy" id="222440"/>
    <lineage>
        <taxon>Eukaryota</taxon>
        <taxon>Metamonada</taxon>
        <taxon>Preaxostyla</taxon>
        <taxon>Oxymonadida</taxon>
        <taxon>Streblomastigidae</taxon>
        <taxon>Streblomastix</taxon>
    </lineage>
</organism>
<feature type="domain" description="FACT complex subunit SPT16 middle" evidence="2">
    <location>
        <begin position="89"/>
        <end position="116"/>
    </location>
</feature>
<accession>A0A5J4R9D6</accession>
<gene>
    <name evidence="3" type="ORF">EZS28_053486</name>
</gene>
<dbReference type="Pfam" id="PF08644">
    <property type="entry name" value="SPT16"/>
    <property type="match status" value="1"/>
</dbReference>
<dbReference type="InterPro" id="IPR013953">
    <property type="entry name" value="FACT_SPT16_M"/>
</dbReference>
<name>A0A5J4R9D6_9EUKA</name>
<dbReference type="AlphaFoldDB" id="A0A5J4R9D6"/>
<evidence type="ECO:0000313" key="3">
    <source>
        <dbReference type="EMBL" id="KAA6330566.1"/>
    </source>
</evidence>
<protein>
    <recommendedName>
        <fullName evidence="2">FACT complex subunit SPT16 middle domain-containing protein</fullName>
    </recommendedName>
</protein>
<dbReference type="EMBL" id="SNRW01042812">
    <property type="protein sequence ID" value="KAA6330566.1"/>
    <property type="molecule type" value="Genomic_DNA"/>
</dbReference>
<feature type="region of interest" description="Disordered" evidence="1">
    <location>
        <begin position="1"/>
        <end position="45"/>
    </location>
</feature>